<organism evidence="2 3">
    <name type="scientific">Liparis tanakae</name>
    <name type="common">Tanaka's snailfish</name>
    <dbReference type="NCBI Taxonomy" id="230148"/>
    <lineage>
        <taxon>Eukaryota</taxon>
        <taxon>Metazoa</taxon>
        <taxon>Chordata</taxon>
        <taxon>Craniata</taxon>
        <taxon>Vertebrata</taxon>
        <taxon>Euteleostomi</taxon>
        <taxon>Actinopterygii</taxon>
        <taxon>Neopterygii</taxon>
        <taxon>Teleostei</taxon>
        <taxon>Neoteleostei</taxon>
        <taxon>Acanthomorphata</taxon>
        <taxon>Eupercaria</taxon>
        <taxon>Perciformes</taxon>
        <taxon>Cottioidei</taxon>
        <taxon>Cottales</taxon>
        <taxon>Liparidae</taxon>
        <taxon>Liparis</taxon>
    </lineage>
</organism>
<sequence>MKNKIEKKTHLPSAAAQSDDTLSHPEAGATRSVVRVPPVLHVTLLADWNSVQVVRHRECVCAERSVWQGELGCAVWVDSSCEAVRPGSTFSSTRAVSREKRSGGESVSPQSASMLLRRTDVGRTRRGRRVSHCPTRSKALLEDVHKRGGKGAEYYGRIVGIVAPAV</sequence>
<keyword evidence="3" id="KW-1185">Reference proteome</keyword>
<dbReference type="Proteomes" id="UP000314294">
    <property type="component" value="Unassembled WGS sequence"/>
</dbReference>
<feature type="region of interest" description="Disordered" evidence="1">
    <location>
        <begin position="1"/>
        <end position="29"/>
    </location>
</feature>
<comment type="caution">
    <text evidence="2">The sequence shown here is derived from an EMBL/GenBank/DDBJ whole genome shotgun (WGS) entry which is preliminary data.</text>
</comment>
<evidence type="ECO:0000313" key="3">
    <source>
        <dbReference type="Proteomes" id="UP000314294"/>
    </source>
</evidence>
<evidence type="ECO:0000313" key="2">
    <source>
        <dbReference type="EMBL" id="TNN37733.1"/>
    </source>
</evidence>
<accession>A0A4Z2FAC9</accession>
<dbReference type="EMBL" id="SRLO01001450">
    <property type="protein sequence ID" value="TNN37733.1"/>
    <property type="molecule type" value="Genomic_DNA"/>
</dbReference>
<dbReference type="AlphaFoldDB" id="A0A4Z2FAC9"/>
<gene>
    <name evidence="2" type="ORF">EYF80_052101</name>
</gene>
<proteinExistence type="predicted"/>
<feature type="region of interest" description="Disordered" evidence="1">
    <location>
        <begin position="96"/>
        <end position="118"/>
    </location>
</feature>
<name>A0A4Z2FAC9_9TELE</name>
<protein>
    <submittedName>
        <fullName evidence="2">Uncharacterized protein</fullName>
    </submittedName>
</protein>
<evidence type="ECO:0000256" key="1">
    <source>
        <dbReference type="SAM" id="MobiDB-lite"/>
    </source>
</evidence>
<reference evidence="2 3" key="1">
    <citation type="submission" date="2019-03" db="EMBL/GenBank/DDBJ databases">
        <title>First draft genome of Liparis tanakae, snailfish: a comprehensive survey of snailfish specific genes.</title>
        <authorList>
            <person name="Kim W."/>
            <person name="Song I."/>
            <person name="Jeong J.-H."/>
            <person name="Kim D."/>
            <person name="Kim S."/>
            <person name="Ryu S."/>
            <person name="Song J.Y."/>
            <person name="Lee S.K."/>
        </authorList>
    </citation>
    <scope>NUCLEOTIDE SEQUENCE [LARGE SCALE GENOMIC DNA]</scope>
    <source>
        <tissue evidence="2">Muscle</tissue>
    </source>
</reference>